<dbReference type="InterPro" id="IPR004589">
    <property type="entry name" value="DNA_helicase_ATP-dep_RecQ"/>
</dbReference>
<dbReference type="Pfam" id="PF09382">
    <property type="entry name" value="RQC"/>
    <property type="match status" value="1"/>
</dbReference>
<dbReference type="GO" id="GO:0046872">
    <property type="term" value="F:metal ion binding"/>
    <property type="evidence" value="ECO:0007669"/>
    <property type="project" value="UniProtKB-KW"/>
</dbReference>
<dbReference type="FunFam" id="3.40.50.300:FF:001389">
    <property type="entry name" value="ATP-dependent DNA helicase RecQ"/>
    <property type="match status" value="1"/>
</dbReference>
<evidence type="ECO:0000256" key="8">
    <source>
        <dbReference type="ARBA" id="ARBA00023235"/>
    </source>
</evidence>
<dbReference type="InterPro" id="IPR018982">
    <property type="entry name" value="RQC_domain"/>
</dbReference>
<protein>
    <recommendedName>
        <fullName evidence="10">DNA 3'-5' helicase</fullName>
        <ecNumber evidence="10">5.6.2.4</ecNumber>
    </recommendedName>
</protein>
<dbReference type="SMART" id="SM00487">
    <property type="entry name" value="DEXDc"/>
    <property type="match status" value="1"/>
</dbReference>
<evidence type="ECO:0000256" key="9">
    <source>
        <dbReference type="ARBA" id="ARBA00034617"/>
    </source>
</evidence>
<dbReference type="GO" id="GO:0006281">
    <property type="term" value="P:DNA repair"/>
    <property type="evidence" value="ECO:0007669"/>
    <property type="project" value="InterPro"/>
</dbReference>
<evidence type="ECO:0000259" key="11">
    <source>
        <dbReference type="PROSITE" id="PS51192"/>
    </source>
</evidence>
<comment type="catalytic activity">
    <reaction evidence="9">
        <text>Couples ATP hydrolysis with the unwinding of duplex DNA by translocating in the 3'-5' direction.</text>
        <dbReference type="EC" id="5.6.2.4"/>
    </reaction>
</comment>
<dbReference type="GO" id="GO:0005524">
    <property type="term" value="F:ATP binding"/>
    <property type="evidence" value="ECO:0007669"/>
    <property type="project" value="UniProtKB-KW"/>
</dbReference>
<evidence type="ECO:0000256" key="2">
    <source>
        <dbReference type="ARBA" id="ARBA00022723"/>
    </source>
</evidence>
<dbReference type="GO" id="GO:0006310">
    <property type="term" value="P:DNA recombination"/>
    <property type="evidence" value="ECO:0007669"/>
    <property type="project" value="InterPro"/>
</dbReference>
<dbReference type="InterPro" id="IPR032284">
    <property type="entry name" value="RecQ_Zn-bd"/>
</dbReference>
<dbReference type="PANTHER" id="PTHR13710:SF105">
    <property type="entry name" value="ATP-DEPENDENT DNA HELICASE Q1"/>
    <property type="match status" value="1"/>
</dbReference>
<evidence type="ECO:0000313" key="13">
    <source>
        <dbReference type="EMBL" id="GAF80504.1"/>
    </source>
</evidence>
<dbReference type="GO" id="GO:0043138">
    <property type="term" value="F:3'-5' DNA helicase activity"/>
    <property type="evidence" value="ECO:0007669"/>
    <property type="project" value="UniProtKB-EC"/>
</dbReference>
<dbReference type="PANTHER" id="PTHR13710">
    <property type="entry name" value="DNA HELICASE RECQ FAMILY MEMBER"/>
    <property type="match status" value="1"/>
</dbReference>
<dbReference type="SUPFAM" id="SSF52540">
    <property type="entry name" value="P-loop containing nucleoside triphosphate hydrolases"/>
    <property type="match status" value="1"/>
</dbReference>
<dbReference type="Gene3D" id="1.10.10.10">
    <property type="entry name" value="Winged helix-like DNA-binding domain superfamily/Winged helix DNA-binding domain"/>
    <property type="match status" value="1"/>
</dbReference>
<name>X0SHM8_9ZZZZ</name>
<dbReference type="Gene3D" id="3.40.50.300">
    <property type="entry name" value="P-loop containing nucleotide triphosphate hydrolases"/>
    <property type="match status" value="2"/>
</dbReference>
<comment type="similarity">
    <text evidence="1">Belongs to the helicase family. RecQ subfamily.</text>
</comment>
<dbReference type="InterPro" id="IPR011545">
    <property type="entry name" value="DEAD/DEAH_box_helicase_dom"/>
</dbReference>
<evidence type="ECO:0000256" key="3">
    <source>
        <dbReference type="ARBA" id="ARBA00022741"/>
    </source>
</evidence>
<dbReference type="InterPro" id="IPR001650">
    <property type="entry name" value="Helicase_C-like"/>
</dbReference>
<feature type="domain" description="Helicase ATP-binding" evidence="11">
    <location>
        <begin position="1"/>
        <end position="158"/>
    </location>
</feature>
<keyword evidence="7" id="KW-0238">DNA-binding</keyword>
<evidence type="ECO:0000256" key="6">
    <source>
        <dbReference type="ARBA" id="ARBA00022840"/>
    </source>
</evidence>
<evidence type="ECO:0000256" key="5">
    <source>
        <dbReference type="ARBA" id="ARBA00022806"/>
    </source>
</evidence>
<dbReference type="PROSITE" id="PS51194">
    <property type="entry name" value="HELICASE_CTER"/>
    <property type="match status" value="1"/>
</dbReference>
<comment type="caution">
    <text evidence="13">The sequence shown here is derived from an EMBL/GenBank/DDBJ whole genome shotgun (WGS) entry which is preliminary data.</text>
</comment>
<dbReference type="EC" id="5.6.2.4" evidence="10"/>
<dbReference type="PROSITE" id="PS51192">
    <property type="entry name" value="HELICASE_ATP_BIND_1"/>
    <property type="match status" value="1"/>
</dbReference>
<dbReference type="Pfam" id="PF00271">
    <property type="entry name" value="Helicase_C"/>
    <property type="match status" value="1"/>
</dbReference>
<evidence type="ECO:0000256" key="7">
    <source>
        <dbReference type="ARBA" id="ARBA00023125"/>
    </source>
</evidence>
<keyword evidence="3" id="KW-0547">Nucleotide-binding</keyword>
<dbReference type="CDD" id="cd17920">
    <property type="entry name" value="DEXHc_RecQ"/>
    <property type="match status" value="1"/>
</dbReference>
<evidence type="ECO:0000259" key="12">
    <source>
        <dbReference type="PROSITE" id="PS51194"/>
    </source>
</evidence>
<keyword evidence="8" id="KW-0413">Isomerase</keyword>
<dbReference type="GO" id="GO:0005737">
    <property type="term" value="C:cytoplasm"/>
    <property type="evidence" value="ECO:0007669"/>
    <property type="project" value="TreeGrafter"/>
</dbReference>
<dbReference type="InterPro" id="IPR036390">
    <property type="entry name" value="WH_DNA-bd_sf"/>
</dbReference>
<dbReference type="Pfam" id="PF00270">
    <property type="entry name" value="DEAD"/>
    <property type="match status" value="1"/>
</dbReference>
<dbReference type="GO" id="GO:0016787">
    <property type="term" value="F:hydrolase activity"/>
    <property type="evidence" value="ECO:0007669"/>
    <property type="project" value="UniProtKB-KW"/>
</dbReference>
<dbReference type="InterPro" id="IPR027417">
    <property type="entry name" value="P-loop_NTPase"/>
</dbReference>
<evidence type="ECO:0000256" key="10">
    <source>
        <dbReference type="ARBA" id="ARBA00034808"/>
    </source>
</evidence>
<dbReference type="SMART" id="SM00956">
    <property type="entry name" value="RQC"/>
    <property type="match status" value="1"/>
</dbReference>
<dbReference type="GO" id="GO:0003677">
    <property type="term" value="F:DNA binding"/>
    <property type="evidence" value="ECO:0007669"/>
    <property type="project" value="UniProtKB-KW"/>
</dbReference>
<keyword evidence="2" id="KW-0479">Metal-binding</keyword>
<proteinExistence type="inferred from homology"/>
<dbReference type="InterPro" id="IPR014001">
    <property type="entry name" value="Helicase_ATP-bd"/>
</dbReference>
<dbReference type="NCBIfam" id="TIGR00614">
    <property type="entry name" value="recQ_fam"/>
    <property type="match status" value="1"/>
</dbReference>
<dbReference type="GO" id="GO:0030894">
    <property type="term" value="C:replisome"/>
    <property type="evidence" value="ECO:0007669"/>
    <property type="project" value="TreeGrafter"/>
</dbReference>
<dbReference type="EMBL" id="BARS01004586">
    <property type="protein sequence ID" value="GAF80504.1"/>
    <property type="molecule type" value="Genomic_DNA"/>
</dbReference>
<dbReference type="GO" id="GO:0006260">
    <property type="term" value="P:DNA replication"/>
    <property type="evidence" value="ECO:0007669"/>
    <property type="project" value="InterPro"/>
</dbReference>
<sequence length="454" mass="51821">VIMPTGGGKSLCYQIPALIFSGLTIVVSPLISLMKDQVEQLVQMGAPATVLNSSLTPEQYRRNVREVKEGAIKLLYMAPETLLRPNMLAMLSSLPVDCLTIDEAHCISEWGHDFRPEYRQLVAVRDRFTNAVCIALTATATPRVREDIKTSLGFKVSNEFVGSFNRENLFIKVVSKYNPFEQTLEFIEGFLGQSGIIYCFTRRQVDDLYDALKSRGFSVRPYHAGLSERDRAQNQELFIKDDVQIMVATIAFGLGIDKPNVRFVVHYDLPKNIESYYQEIGRAGRDGLPSHCLLLFSYGDIQKIRHFISKKEDHEQRVANIHLNAFLRLIETEVCRRIPLLNYFGEEYSRENCGMCDNCLTEEKDLKDITVAAQKFLSCAKRTEERFGAGHIIDVLRGSKAKKVLQFRHQHLSTYGIGQDLSKRQWFHLSRQFIQKGLMVQDMEFGSLRLTEKA</sequence>
<organism evidence="13">
    <name type="scientific">marine sediment metagenome</name>
    <dbReference type="NCBI Taxonomy" id="412755"/>
    <lineage>
        <taxon>unclassified sequences</taxon>
        <taxon>metagenomes</taxon>
        <taxon>ecological metagenomes</taxon>
    </lineage>
</organism>
<dbReference type="GO" id="GO:0043590">
    <property type="term" value="C:bacterial nucleoid"/>
    <property type="evidence" value="ECO:0007669"/>
    <property type="project" value="TreeGrafter"/>
</dbReference>
<dbReference type="Pfam" id="PF16124">
    <property type="entry name" value="RecQ_Zn_bind"/>
    <property type="match status" value="1"/>
</dbReference>
<reference evidence="13" key="1">
    <citation type="journal article" date="2014" name="Front. Microbiol.">
        <title>High frequency of phylogenetically diverse reductive dehalogenase-homologous genes in deep subseafloor sedimentary metagenomes.</title>
        <authorList>
            <person name="Kawai M."/>
            <person name="Futagami T."/>
            <person name="Toyoda A."/>
            <person name="Takaki Y."/>
            <person name="Nishi S."/>
            <person name="Hori S."/>
            <person name="Arai W."/>
            <person name="Tsubouchi T."/>
            <person name="Morono Y."/>
            <person name="Uchiyama I."/>
            <person name="Ito T."/>
            <person name="Fujiyama A."/>
            <person name="Inagaki F."/>
            <person name="Takami H."/>
        </authorList>
    </citation>
    <scope>NUCLEOTIDE SEQUENCE</scope>
    <source>
        <strain evidence="13">Expedition CK06-06</strain>
    </source>
</reference>
<evidence type="ECO:0000256" key="1">
    <source>
        <dbReference type="ARBA" id="ARBA00005446"/>
    </source>
</evidence>
<dbReference type="SUPFAM" id="SSF46785">
    <property type="entry name" value="Winged helix' DNA-binding domain"/>
    <property type="match status" value="1"/>
</dbReference>
<gene>
    <name evidence="13" type="ORF">S01H1_08964</name>
</gene>
<dbReference type="GO" id="GO:0009378">
    <property type="term" value="F:four-way junction helicase activity"/>
    <property type="evidence" value="ECO:0007669"/>
    <property type="project" value="TreeGrafter"/>
</dbReference>
<dbReference type="CDD" id="cd18794">
    <property type="entry name" value="SF2_C_RecQ"/>
    <property type="match status" value="1"/>
</dbReference>
<evidence type="ECO:0000256" key="4">
    <source>
        <dbReference type="ARBA" id="ARBA00022801"/>
    </source>
</evidence>
<dbReference type="FunFam" id="3.40.50.300:FF:000156">
    <property type="entry name" value="ATP-dependent DNA helicase recQ"/>
    <property type="match status" value="1"/>
</dbReference>
<feature type="domain" description="Helicase C-terminal" evidence="12">
    <location>
        <begin position="179"/>
        <end position="327"/>
    </location>
</feature>
<keyword evidence="4" id="KW-0378">Hydrolase</keyword>
<dbReference type="InterPro" id="IPR036388">
    <property type="entry name" value="WH-like_DNA-bd_sf"/>
</dbReference>
<dbReference type="AlphaFoldDB" id="X0SHM8"/>
<feature type="non-terminal residue" evidence="13">
    <location>
        <position position="454"/>
    </location>
</feature>
<keyword evidence="5" id="KW-0347">Helicase</keyword>
<feature type="non-terminal residue" evidence="13">
    <location>
        <position position="1"/>
    </location>
</feature>
<accession>X0SHM8</accession>
<keyword evidence="6" id="KW-0067">ATP-binding</keyword>
<dbReference type="SMART" id="SM00490">
    <property type="entry name" value="HELICc"/>
    <property type="match status" value="1"/>
</dbReference>